<dbReference type="RefSeq" id="WP_369344565.1">
    <property type="nucleotide sequence ID" value="NZ_CP129674.1"/>
</dbReference>
<accession>A0AB39U7Z4</accession>
<gene>
    <name evidence="2" type="ORF">QN215_02495</name>
</gene>
<dbReference type="InterPro" id="IPR014729">
    <property type="entry name" value="Rossmann-like_a/b/a_fold"/>
</dbReference>
<protein>
    <submittedName>
        <fullName evidence="2">Universal stress protein</fullName>
    </submittedName>
</protein>
<dbReference type="PANTHER" id="PTHR31964:SF144">
    <property type="entry name" value="USPA DOMAIN-CONTAINING PROTEIN"/>
    <property type="match status" value="1"/>
</dbReference>
<proteinExistence type="predicted"/>
<evidence type="ECO:0000313" key="2">
    <source>
        <dbReference type="EMBL" id="XDS45016.1"/>
    </source>
</evidence>
<evidence type="ECO:0000259" key="1">
    <source>
        <dbReference type="Pfam" id="PF00582"/>
    </source>
</evidence>
<dbReference type="EMBL" id="CP129674">
    <property type="protein sequence ID" value="XDS45016.1"/>
    <property type="molecule type" value="Genomic_DNA"/>
</dbReference>
<reference evidence="2" key="1">
    <citation type="submission" date="2023-07" db="EMBL/GenBank/DDBJ databases">
        <title>Bifidobacterium aquikefiriaerophilum sp. nov. and Bifidobacterium eccum sp. nov., isolated from water kefir.</title>
        <authorList>
            <person name="Breselge S."/>
            <person name="Bellassi P."/>
            <person name="Barcenilla C."/>
            <person name="Alvarez-Ordonez A."/>
            <person name="Morelli L."/>
            <person name="Cotter P.D."/>
        </authorList>
    </citation>
    <scope>NUCLEOTIDE SEQUENCE</scope>
    <source>
        <strain evidence="2">WK041_4_12</strain>
    </source>
</reference>
<feature type="domain" description="UspA" evidence="1">
    <location>
        <begin position="11"/>
        <end position="151"/>
    </location>
</feature>
<dbReference type="AlphaFoldDB" id="A0AB39U7Z4"/>
<sequence>MHDASAGSSSIVVGVIPGQPDRVVEEACRMAGSMSASMLYLVYVNSTLTEENGHMVPLDSDSMSETWRDDSARLSEHVLGIAQDAGVTAQYQLLAGDPAKELAKFAHSHNASMIVVGTRERGALAALQEWANGSVSLRLSHTQSIAVLTVPLADQYKS</sequence>
<name>A0AB39U7Z4_9BIFI</name>
<dbReference type="Pfam" id="PF00582">
    <property type="entry name" value="Usp"/>
    <property type="match status" value="1"/>
</dbReference>
<dbReference type="Gene3D" id="3.40.50.620">
    <property type="entry name" value="HUPs"/>
    <property type="match status" value="1"/>
</dbReference>
<dbReference type="CDD" id="cd00293">
    <property type="entry name" value="USP-like"/>
    <property type="match status" value="1"/>
</dbReference>
<dbReference type="InterPro" id="IPR006016">
    <property type="entry name" value="UspA"/>
</dbReference>
<dbReference type="PANTHER" id="PTHR31964">
    <property type="entry name" value="ADENINE NUCLEOTIDE ALPHA HYDROLASES-LIKE SUPERFAMILY PROTEIN"/>
    <property type="match status" value="1"/>
</dbReference>
<dbReference type="KEGG" id="baqk:QN215_02495"/>
<organism evidence="2">
    <name type="scientific">Bifidobacterium aquikefiricola</name>
    <dbReference type="NCBI Taxonomy" id="3059038"/>
    <lineage>
        <taxon>Bacteria</taxon>
        <taxon>Bacillati</taxon>
        <taxon>Actinomycetota</taxon>
        <taxon>Actinomycetes</taxon>
        <taxon>Bifidobacteriales</taxon>
        <taxon>Bifidobacteriaceae</taxon>
        <taxon>Bifidobacterium</taxon>
    </lineage>
</organism>
<dbReference type="SUPFAM" id="SSF52402">
    <property type="entry name" value="Adenine nucleotide alpha hydrolases-like"/>
    <property type="match status" value="1"/>
</dbReference>